<sequence>MDKTEQTKFLEELIKQYLSTDKMCLSTDEVCLSTAKQHLSTDPVFQHNHDNVRVWCVDQIKARGSDLLWT</sequence>
<organism evidence="1 2">
    <name type="scientific">Colocasia esculenta</name>
    <name type="common">Wild taro</name>
    <name type="synonym">Arum esculentum</name>
    <dbReference type="NCBI Taxonomy" id="4460"/>
    <lineage>
        <taxon>Eukaryota</taxon>
        <taxon>Viridiplantae</taxon>
        <taxon>Streptophyta</taxon>
        <taxon>Embryophyta</taxon>
        <taxon>Tracheophyta</taxon>
        <taxon>Spermatophyta</taxon>
        <taxon>Magnoliopsida</taxon>
        <taxon>Liliopsida</taxon>
        <taxon>Araceae</taxon>
        <taxon>Aroideae</taxon>
        <taxon>Colocasieae</taxon>
        <taxon>Colocasia</taxon>
    </lineage>
</organism>
<reference evidence="1" key="1">
    <citation type="submission" date="2017-07" db="EMBL/GenBank/DDBJ databases">
        <title>Taro Niue Genome Assembly and Annotation.</title>
        <authorList>
            <person name="Atibalentja N."/>
            <person name="Keating K."/>
            <person name="Fields C.J."/>
        </authorList>
    </citation>
    <scope>NUCLEOTIDE SEQUENCE</scope>
    <source>
        <strain evidence="1">Niue_2</strain>
        <tissue evidence="1">Leaf</tissue>
    </source>
</reference>
<keyword evidence="2" id="KW-1185">Reference proteome</keyword>
<dbReference type="Proteomes" id="UP000652761">
    <property type="component" value="Unassembled WGS sequence"/>
</dbReference>
<comment type="caution">
    <text evidence="1">The sequence shown here is derived from an EMBL/GenBank/DDBJ whole genome shotgun (WGS) entry which is preliminary data.</text>
</comment>
<dbReference type="AlphaFoldDB" id="A0A843U4B0"/>
<accession>A0A843U4B0</accession>
<proteinExistence type="predicted"/>
<protein>
    <submittedName>
        <fullName evidence="1">Uncharacterized protein</fullName>
    </submittedName>
</protein>
<dbReference type="EMBL" id="NMUH01000293">
    <property type="protein sequence ID" value="MQL76343.1"/>
    <property type="molecule type" value="Genomic_DNA"/>
</dbReference>
<gene>
    <name evidence="1" type="ORF">Taro_008733</name>
</gene>
<evidence type="ECO:0000313" key="2">
    <source>
        <dbReference type="Proteomes" id="UP000652761"/>
    </source>
</evidence>
<evidence type="ECO:0000313" key="1">
    <source>
        <dbReference type="EMBL" id="MQL76343.1"/>
    </source>
</evidence>
<name>A0A843U4B0_COLES</name>